<name>A0A6A8DEC4_9BACI</name>
<dbReference type="Proteomes" id="UP000799092">
    <property type="component" value="Unassembled WGS sequence"/>
</dbReference>
<dbReference type="EMBL" id="WJNG01000010">
    <property type="protein sequence ID" value="MRH43600.1"/>
    <property type="molecule type" value="Genomic_DNA"/>
</dbReference>
<dbReference type="GO" id="GO:0016747">
    <property type="term" value="F:acyltransferase activity, transferring groups other than amino-acyl groups"/>
    <property type="evidence" value="ECO:0007669"/>
    <property type="project" value="TreeGrafter"/>
</dbReference>
<reference evidence="1" key="1">
    <citation type="submission" date="2019-11" db="EMBL/GenBank/DDBJ databases">
        <authorList>
            <person name="Li J."/>
        </authorList>
    </citation>
    <scope>NUCLEOTIDE SEQUENCE</scope>
    <source>
        <strain evidence="1">B6B</strain>
    </source>
</reference>
<gene>
    <name evidence="1" type="ORF">GH741_13005</name>
</gene>
<comment type="caution">
    <text evidence="1">The sequence shown here is derived from an EMBL/GenBank/DDBJ whole genome shotgun (WGS) entry which is preliminary data.</text>
</comment>
<keyword evidence="2" id="KW-1185">Reference proteome</keyword>
<dbReference type="InterPro" id="IPR050583">
    <property type="entry name" value="Mycobacterial_A85_antigen"/>
</dbReference>
<dbReference type="Gene3D" id="3.40.50.1820">
    <property type="entry name" value="alpha/beta hydrolase"/>
    <property type="match status" value="1"/>
</dbReference>
<organism evidence="1 2">
    <name type="scientific">Aquibacillus halophilus</name>
    <dbReference type="NCBI Taxonomy" id="930132"/>
    <lineage>
        <taxon>Bacteria</taxon>
        <taxon>Bacillati</taxon>
        <taxon>Bacillota</taxon>
        <taxon>Bacilli</taxon>
        <taxon>Bacillales</taxon>
        <taxon>Bacillaceae</taxon>
        <taxon>Aquibacillus</taxon>
    </lineage>
</organism>
<accession>A0A6A8DEC4</accession>
<dbReference type="InterPro" id="IPR029058">
    <property type="entry name" value="AB_hydrolase_fold"/>
</dbReference>
<dbReference type="PANTHER" id="PTHR48098:SF1">
    <property type="entry name" value="DIACYLGLYCEROL ACYLTRANSFERASE_MYCOLYLTRANSFERASE AG85A"/>
    <property type="match status" value="1"/>
</dbReference>
<evidence type="ECO:0000313" key="1">
    <source>
        <dbReference type="EMBL" id="MRH43600.1"/>
    </source>
</evidence>
<evidence type="ECO:0000313" key="2">
    <source>
        <dbReference type="Proteomes" id="UP000799092"/>
    </source>
</evidence>
<sequence length="263" mass="30130">MALIQVNFQSKALQREVIFNALIPIDTMEIPGKQKNNQGPMKALYLLHGYSGGLTDWISFSNIRELSDRYHVAVFMPVGENHFYIDDKDRRALYGEYVGNELVQYTRELFPLSHLKEDTYIGGFSMGGYGAIRNGLKYAENFGRIIALSSAIITYKIQNAGTDYDDGIADYKYLKSVFGDLNQLQGSDKDPEALLNNLKNTDISIPNIYLACGTEDFLLDVNHKFRDFLQSEKVDHSYLESQGEHSWDFWNEYIEKAFLWAIQ</sequence>
<dbReference type="InterPro" id="IPR000801">
    <property type="entry name" value="Esterase-like"/>
</dbReference>
<protein>
    <submittedName>
        <fullName evidence="1">Acetylesterase</fullName>
    </submittedName>
</protein>
<dbReference type="SUPFAM" id="SSF53474">
    <property type="entry name" value="alpha/beta-Hydrolases"/>
    <property type="match status" value="1"/>
</dbReference>
<dbReference type="AlphaFoldDB" id="A0A6A8DEC4"/>
<dbReference type="Pfam" id="PF00756">
    <property type="entry name" value="Esterase"/>
    <property type="match status" value="1"/>
</dbReference>
<proteinExistence type="predicted"/>
<dbReference type="PANTHER" id="PTHR48098">
    <property type="entry name" value="ENTEROCHELIN ESTERASE-RELATED"/>
    <property type="match status" value="1"/>
</dbReference>